<evidence type="ECO:0000256" key="12">
    <source>
        <dbReference type="ARBA" id="ARBA00022932"/>
    </source>
</evidence>
<evidence type="ECO:0000313" key="19">
    <source>
        <dbReference type="Proteomes" id="UP000429595"/>
    </source>
</evidence>
<evidence type="ECO:0000313" key="18">
    <source>
        <dbReference type="EMBL" id="KAB7708839.1"/>
    </source>
</evidence>
<dbReference type="GO" id="GO:0003684">
    <property type="term" value="F:damaged DNA binding"/>
    <property type="evidence" value="ECO:0007669"/>
    <property type="project" value="InterPro"/>
</dbReference>
<dbReference type="AlphaFoldDB" id="A0A6I1FJF0"/>
<keyword evidence="14 16" id="KW-0234">DNA repair</keyword>
<keyword evidence="13 16" id="KW-0238">DNA-binding</keyword>
<dbReference type="Gene3D" id="3.40.1170.60">
    <property type="match status" value="1"/>
</dbReference>
<comment type="subunit">
    <text evidence="3 16">Monomer.</text>
</comment>
<evidence type="ECO:0000256" key="1">
    <source>
        <dbReference type="ARBA" id="ARBA00004496"/>
    </source>
</evidence>
<keyword evidence="4 16" id="KW-0515">Mutator protein</keyword>
<evidence type="ECO:0000256" key="16">
    <source>
        <dbReference type="HAMAP-Rule" id="MF_01113"/>
    </source>
</evidence>
<reference evidence="18 19" key="1">
    <citation type="submission" date="2019-10" db="EMBL/GenBank/DDBJ databases">
        <title>Bacillus aerolatum sp. nov., isolated from bioaerosol of sport playgrounds.</title>
        <authorList>
            <person name="Chen P."/>
            <person name="Zhang G."/>
        </authorList>
    </citation>
    <scope>NUCLEOTIDE SEQUENCE [LARGE SCALE GENOMIC DNA]</scope>
    <source>
        <strain evidence="18 19">CX253</strain>
    </source>
</reference>
<keyword evidence="11 16" id="KW-0460">Magnesium</keyword>
<dbReference type="InterPro" id="IPR017961">
    <property type="entry name" value="DNA_pol_Y-fam_little_finger"/>
</dbReference>
<accession>A0A6I1FJF0</accession>
<name>A0A6I1FJF0_9BACI</name>
<dbReference type="PANTHER" id="PTHR11076:SF33">
    <property type="entry name" value="DNA POLYMERASE KAPPA"/>
    <property type="match status" value="1"/>
</dbReference>
<dbReference type="SUPFAM" id="SSF100879">
    <property type="entry name" value="Lesion bypass DNA polymerase (Y-family), little finger domain"/>
    <property type="match status" value="1"/>
</dbReference>
<dbReference type="HAMAP" id="MF_01113">
    <property type="entry name" value="DNApol_IV"/>
    <property type="match status" value="1"/>
</dbReference>
<keyword evidence="10 16" id="KW-0227">DNA damage</keyword>
<evidence type="ECO:0000256" key="4">
    <source>
        <dbReference type="ARBA" id="ARBA00022457"/>
    </source>
</evidence>
<dbReference type="PROSITE" id="PS50173">
    <property type="entry name" value="UMUC"/>
    <property type="match status" value="1"/>
</dbReference>
<comment type="function">
    <text evidence="16">Poorly processive, error-prone DNA polymerase involved in untargeted mutagenesis. Copies undamaged DNA at stalled replication forks, which arise in vivo from mismatched or misaligned primer ends. These misaligned primers can be extended by PolIV. Exhibits no 3'-5' exonuclease (proofreading) activity. May be involved in translesional synthesis, in conjunction with the beta clamp from PolIII.</text>
</comment>
<feature type="domain" description="UmuC" evidence="17">
    <location>
        <begin position="12"/>
        <end position="193"/>
    </location>
</feature>
<comment type="caution">
    <text evidence="18">The sequence shown here is derived from an EMBL/GenBank/DDBJ whole genome shotgun (WGS) entry which is preliminary data.</text>
</comment>
<evidence type="ECO:0000259" key="17">
    <source>
        <dbReference type="PROSITE" id="PS50173"/>
    </source>
</evidence>
<dbReference type="InterPro" id="IPR050116">
    <property type="entry name" value="DNA_polymerase-Y"/>
</dbReference>
<evidence type="ECO:0000256" key="6">
    <source>
        <dbReference type="ARBA" id="ARBA00022679"/>
    </source>
</evidence>
<dbReference type="Gene3D" id="3.30.1490.100">
    <property type="entry name" value="DNA polymerase, Y-family, little finger domain"/>
    <property type="match status" value="1"/>
</dbReference>
<keyword evidence="12 16" id="KW-0239">DNA-directed DNA polymerase</keyword>
<dbReference type="Proteomes" id="UP000429595">
    <property type="component" value="Unassembled WGS sequence"/>
</dbReference>
<evidence type="ECO:0000256" key="7">
    <source>
        <dbReference type="ARBA" id="ARBA00022695"/>
    </source>
</evidence>
<feature type="binding site" evidence="16">
    <location>
        <position position="112"/>
    </location>
    <ligand>
        <name>Mg(2+)</name>
        <dbReference type="ChEBI" id="CHEBI:18420"/>
    </ligand>
</feature>
<proteinExistence type="inferred from homology"/>
<dbReference type="Gene3D" id="1.10.150.20">
    <property type="entry name" value="5' to 3' exonuclease, C-terminal subdomain"/>
    <property type="match status" value="1"/>
</dbReference>
<feature type="active site" evidence="16">
    <location>
        <position position="113"/>
    </location>
</feature>
<dbReference type="InterPro" id="IPR043128">
    <property type="entry name" value="Rev_trsase/Diguanyl_cyclase"/>
</dbReference>
<organism evidence="18 19">
    <name type="scientific">Bacillus aerolatus</name>
    <dbReference type="NCBI Taxonomy" id="2653354"/>
    <lineage>
        <taxon>Bacteria</taxon>
        <taxon>Bacillati</taxon>
        <taxon>Bacillota</taxon>
        <taxon>Bacilli</taxon>
        <taxon>Bacillales</taxon>
        <taxon>Bacillaceae</taxon>
        <taxon>Bacillus</taxon>
    </lineage>
</organism>
<sequence>MKSFYPKNGRVVLHVDMNSFYASVEIAHDSSLQGKPLAIAGNPKERKGIVVTCSYEAREFGVKTTMTVWEAKRLCPDLIILPPNFDRYRQASREMFRILQQYTLLVEPVSIDEGYMDITNSHSLGKPVNIAEAIQQQLLSELMLPCSIGIAPNKFLAKMASNMKKPLGITVLRKRDVQNILWPLSVVEMHGIGQKTADKLSAAGISTIGDLANADIHLLKNRLGIRGIRLRERANGTDSRKVDPEAANEFKSIGQSITLPRDETKQQVLLDVLQKLSERVAARMKRKDVLGTVVTLMIRYKDWQTITRSKKLAGPIEKAEDTMAEAKSLFLKHWNGNGVRLLGVTMHDLIERDRANVQLDLFSYEQAVKKEPLLEAIKEIRKKYGEDIIQQGMKADEKGLADKEADSGQNF</sequence>
<dbReference type="InterPro" id="IPR043502">
    <property type="entry name" value="DNA/RNA_pol_sf"/>
</dbReference>
<dbReference type="GO" id="GO:0006261">
    <property type="term" value="P:DNA-templated DNA replication"/>
    <property type="evidence" value="ECO:0007669"/>
    <property type="project" value="UniProtKB-UniRule"/>
</dbReference>
<dbReference type="GO" id="GO:0005829">
    <property type="term" value="C:cytosol"/>
    <property type="evidence" value="ECO:0007669"/>
    <property type="project" value="TreeGrafter"/>
</dbReference>
<feature type="site" description="Substrate discrimination" evidence="16">
    <location>
        <position position="21"/>
    </location>
</feature>
<dbReference type="GO" id="GO:0042276">
    <property type="term" value="P:error-prone translesion synthesis"/>
    <property type="evidence" value="ECO:0007669"/>
    <property type="project" value="TreeGrafter"/>
</dbReference>
<keyword evidence="7 16" id="KW-0548">Nucleotidyltransferase</keyword>
<dbReference type="Pfam" id="PF00817">
    <property type="entry name" value="IMS"/>
    <property type="match status" value="1"/>
</dbReference>
<dbReference type="FunFam" id="3.30.1490.100:FF:000004">
    <property type="entry name" value="DNA polymerase IV"/>
    <property type="match status" value="1"/>
</dbReference>
<dbReference type="NCBIfam" id="NF002677">
    <property type="entry name" value="PRK02406.1"/>
    <property type="match status" value="1"/>
</dbReference>
<dbReference type="InterPro" id="IPR024728">
    <property type="entry name" value="PolY_HhH_motif"/>
</dbReference>
<comment type="catalytic activity">
    <reaction evidence="15 16">
        <text>DNA(n) + a 2'-deoxyribonucleoside 5'-triphosphate = DNA(n+1) + diphosphate</text>
        <dbReference type="Rhea" id="RHEA:22508"/>
        <dbReference type="Rhea" id="RHEA-COMP:17339"/>
        <dbReference type="Rhea" id="RHEA-COMP:17340"/>
        <dbReference type="ChEBI" id="CHEBI:33019"/>
        <dbReference type="ChEBI" id="CHEBI:61560"/>
        <dbReference type="ChEBI" id="CHEBI:173112"/>
        <dbReference type="EC" id="2.7.7.7"/>
    </reaction>
</comment>
<comment type="similarity">
    <text evidence="2 16">Belongs to the DNA polymerase type-Y family.</text>
</comment>
<keyword evidence="5 16" id="KW-0963">Cytoplasm</keyword>
<dbReference type="GO" id="GO:0003887">
    <property type="term" value="F:DNA-directed DNA polymerase activity"/>
    <property type="evidence" value="ECO:0007669"/>
    <property type="project" value="UniProtKB-UniRule"/>
</dbReference>
<dbReference type="GO" id="GO:0009432">
    <property type="term" value="P:SOS response"/>
    <property type="evidence" value="ECO:0007669"/>
    <property type="project" value="TreeGrafter"/>
</dbReference>
<dbReference type="NCBIfam" id="NF002492">
    <property type="entry name" value="PRK01810.1"/>
    <property type="match status" value="1"/>
</dbReference>
<evidence type="ECO:0000256" key="13">
    <source>
        <dbReference type="ARBA" id="ARBA00023125"/>
    </source>
</evidence>
<dbReference type="Gene3D" id="3.30.70.270">
    <property type="match status" value="1"/>
</dbReference>
<evidence type="ECO:0000256" key="8">
    <source>
        <dbReference type="ARBA" id="ARBA00022705"/>
    </source>
</evidence>
<feature type="binding site" evidence="16">
    <location>
        <position position="16"/>
    </location>
    <ligand>
        <name>Mg(2+)</name>
        <dbReference type="ChEBI" id="CHEBI:18420"/>
    </ligand>
</feature>
<evidence type="ECO:0000256" key="14">
    <source>
        <dbReference type="ARBA" id="ARBA00023204"/>
    </source>
</evidence>
<evidence type="ECO:0000256" key="11">
    <source>
        <dbReference type="ARBA" id="ARBA00022842"/>
    </source>
</evidence>
<dbReference type="EMBL" id="WEIO01000001">
    <property type="protein sequence ID" value="KAB7708839.1"/>
    <property type="molecule type" value="Genomic_DNA"/>
</dbReference>
<keyword evidence="9 16" id="KW-0479">Metal-binding</keyword>
<dbReference type="Pfam" id="PF11798">
    <property type="entry name" value="IMS_HHH"/>
    <property type="match status" value="1"/>
</dbReference>
<dbReference type="CDD" id="cd03586">
    <property type="entry name" value="PolY_Pol_IV_kappa"/>
    <property type="match status" value="1"/>
</dbReference>
<dbReference type="InterPro" id="IPR022880">
    <property type="entry name" value="DNApol_IV"/>
</dbReference>
<dbReference type="FunFam" id="3.40.1170.60:FF:000001">
    <property type="entry name" value="DNA polymerase IV"/>
    <property type="match status" value="1"/>
</dbReference>
<evidence type="ECO:0000256" key="10">
    <source>
        <dbReference type="ARBA" id="ARBA00022763"/>
    </source>
</evidence>
<dbReference type="InterPro" id="IPR001126">
    <property type="entry name" value="UmuC"/>
</dbReference>
<dbReference type="InterPro" id="IPR036775">
    <property type="entry name" value="DNA_pol_Y-fam_lit_finger_sf"/>
</dbReference>
<evidence type="ECO:0000256" key="2">
    <source>
        <dbReference type="ARBA" id="ARBA00010945"/>
    </source>
</evidence>
<evidence type="ECO:0000256" key="3">
    <source>
        <dbReference type="ARBA" id="ARBA00011245"/>
    </source>
</evidence>
<evidence type="ECO:0000256" key="5">
    <source>
        <dbReference type="ARBA" id="ARBA00022490"/>
    </source>
</evidence>
<dbReference type="GO" id="GO:0006281">
    <property type="term" value="P:DNA repair"/>
    <property type="evidence" value="ECO:0007669"/>
    <property type="project" value="UniProtKB-UniRule"/>
</dbReference>
<dbReference type="Pfam" id="PF11799">
    <property type="entry name" value="IMS_C"/>
    <property type="match status" value="1"/>
</dbReference>
<evidence type="ECO:0000256" key="9">
    <source>
        <dbReference type="ARBA" id="ARBA00022723"/>
    </source>
</evidence>
<dbReference type="RefSeq" id="WP_152149366.1">
    <property type="nucleotide sequence ID" value="NZ_WEIO01000001.1"/>
</dbReference>
<evidence type="ECO:0000256" key="15">
    <source>
        <dbReference type="ARBA" id="ARBA00049244"/>
    </source>
</evidence>
<keyword evidence="6 16" id="KW-0808">Transferase</keyword>
<comment type="subcellular location">
    <subcellularLocation>
        <location evidence="1 16">Cytoplasm</location>
    </subcellularLocation>
</comment>
<dbReference type="GO" id="GO:0000287">
    <property type="term" value="F:magnesium ion binding"/>
    <property type="evidence" value="ECO:0007669"/>
    <property type="project" value="UniProtKB-UniRule"/>
</dbReference>
<comment type="cofactor">
    <cofactor evidence="16">
        <name>Mg(2+)</name>
        <dbReference type="ChEBI" id="CHEBI:18420"/>
    </cofactor>
    <text evidence="16">Binds 2 magnesium ions per subunit.</text>
</comment>
<keyword evidence="19" id="KW-1185">Reference proteome</keyword>
<protein>
    <recommendedName>
        <fullName evidence="16">DNA polymerase IV</fullName>
        <shortName evidence="16">Pol IV</shortName>
        <ecNumber evidence="16">2.7.7.7</ecNumber>
    </recommendedName>
</protein>
<gene>
    <name evidence="16" type="primary">dinB</name>
    <name evidence="18" type="ORF">F9802_01455</name>
</gene>
<dbReference type="EC" id="2.7.7.7" evidence="16"/>
<dbReference type="SUPFAM" id="SSF56672">
    <property type="entry name" value="DNA/RNA polymerases"/>
    <property type="match status" value="1"/>
</dbReference>
<keyword evidence="8 16" id="KW-0235">DNA replication</keyword>
<dbReference type="PANTHER" id="PTHR11076">
    <property type="entry name" value="DNA REPAIR POLYMERASE UMUC / TRANSFERASE FAMILY MEMBER"/>
    <property type="match status" value="1"/>
</dbReference>